<dbReference type="InterPro" id="IPR029044">
    <property type="entry name" value="Nucleotide-diphossugar_trans"/>
</dbReference>
<feature type="domain" description="Glycosyltransferase 2-like" evidence="10">
    <location>
        <begin position="25"/>
        <end position="189"/>
    </location>
</feature>
<feature type="transmembrane region" description="Helical" evidence="9">
    <location>
        <begin position="351"/>
        <end position="376"/>
    </location>
</feature>
<evidence type="ECO:0000313" key="12">
    <source>
        <dbReference type="EMBL" id="MQT12858.1"/>
    </source>
</evidence>
<gene>
    <name evidence="12" type="ORF">F0357_09405</name>
</gene>
<feature type="compositionally biased region" description="Pro residues" evidence="8">
    <location>
        <begin position="1"/>
        <end position="14"/>
    </location>
</feature>
<dbReference type="PANTHER" id="PTHR43398">
    <property type="entry name" value="DOLICHOL-PHOSPHATE MANNOSYLTRANSFERASE SUBUNIT 1"/>
    <property type="match status" value="1"/>
</dbReference>
<keyword evidence="3" id="KW-0328">Glycosyltransferase</keyword>
<dbReference type="SUPFAM" id="SSF53448">
    <property type="entry name" value="Nucleotide-diphospho-sugar transferases"/>
    <property type="match status" value="1"/>
</dbReference>
<evidence type="ECO:0000256" key="1">
    <source>
        <dbReference type="ARBA" id="ARBA00004141"/>
    </source>
</evidence>
<dbReference type="InterPro" id="IPR007267">
    <property type="entry name" value="GtrA_DPMS_TM"/>
</dbReference>
<dbReference type="InterPro" id="IPR039528">
    <property type="entry name" value="DPM1-like"/>
</dbReference>
<feature type="transmembrane region" description="Helical" evidence="9">
    <location>
        <begin position="320"/>
        <end position="345"/>
    </location>
</feature>
<proteinExistence type="inferred from homology"/>
<dbReference type="GO" id="GO:0009247">
    <property type="term" value="P:glycolipid biosynthetic process"/>
    <property type="evidence" value="ECO:0007669"/>
    <property type="project" value="TreeGrafter"/>
</dbReference>
<dbReference type="GO" id="GO:0004582">
    <property type="term" value="F:dolichyl-phosphate beta-D-mannosyltransferase activity"/>
    <property type="evidence" value="ECO:0007669"/>
    <property type="project" value="InterPro"/>
</dbReference>
<dbReference type="InterPro" id="IPR001173">
    <property type="entry name" value="Glyco_trans_2-like"/>
</dbReference>
<keyword evidence="6 9" id="KW-1133">Transmembrane helix</keyword>
<evidence type="ECO:0000259" key="10">
    <source>
        <dbReference type="Pfam" id="PF00535"/>
    </source>
</evidence>
<evidence type="ECO:0000256" key="6">
    <source>
        <dbReference type="ARBA" id="ARBA00022989"/>
    </source>
</evidence>
<evidence type="ECO:0000313" key="13">
    <source>
        <dbReference type="Proteomes" id="UP000332515"/>
    </source>
</evidence>
<dbReference type="Pfam" id="PF04138">
    <property type="entry name" value="GtrA_DPMS_TM"/>
    <property type="match status" value="1"/>
</dbReference>
<evidence type="ECO:0000256" key="4">
    <source>
        <dbReference type="ARBA" id="ARBA00022679"/>
    </source>
</evidence>
<protein>
    <submittedName>
        <fullName evidence="12">Glycosyltransferase family 2 protein</fullName>
    </submittedName>
</protein>
<dbReference type="CDD" id="cd06442">
    <property type="entry name" value="DPM1_like"/>
    <property type="match status" value="1"/>
</dbReference>
<dbReference type="Pfam" id="PF00535">
    <property type="entry name" value="Glycos_transf_2"/>
    <property type="match status" value="1"/>
</dbReference>
<evidence type="ECO:0000256" key="9">
    <source>
        <dbReference type="SAM" id="Phobius"/>
    </source>
</evidence>
<feature type="domain" description="GtrA/DPMS transmembrane" evidence="11">
    <location>
        <begin position="260"/>
        <end position="376"/>
    </location>
</feature>
<sequence length="379" mass="40639">MPPVPGPDRSPNPTSPASSAPAMTLVLPTYNERGNLAEAIARAAKVLDGIDWEIIVVDDDSPDGTADLAKEIGAKDHRVRCIRRVGRRGLAGACIEGMLASANPIVAVMDADLQHDEALLPKMYAAVAGGTADLAIGSRFAEGAEIQGLSSNRKVASGIANTMVRALLGVSLKDPMSGFFMVRREIVEEAAPKLSNQGFKILIDLIASSPRKLKVVEMPFVFRERMSGESKLDALVTLEFAGLLVSKMLGGIVSIRFLLFGLVGLSGVVVHLTTLRLGITLGRLPFDTAQTVATFVAMTWNFFLNNGLTYRDRRLKGWRLWRGLASFYLVCGVGVVANVGVAGWLNSMDQVWWLAGTAGALVGSVWNYAASAALTWRSR</sequence>
<comment type="subcellular location">
    <subcellularLocation>
        <location evidence="1">Membrane</location>
        <topology evidence="1">Multi-pass membrane protein</topology>
    </subcellularLocation>
</comment>
<keyword evidence="13" id="KW-1185">Reference proteome</keyword>
<dbReference type="Gene3D" id="3.90.550.10">
    <property type="entry name" value="Spore Coat Polysaccharide Biosynthesis Protein SpsA, Chain A"/>
    <property type="match status" value="1"/>
</dbReference>
<feature type="transmembrane region" description="Helical" evidence="9">
    <location>
        <begin position="257"/>
        <end position="279"/>
    </location>
</feature>
<keyword evidence="7 9" id="KW-0472">Membrane</keyword>
<dbReference type="Proteomes" id="UP000332515">
    <property type="component" value="Unassembled WGS sequence"/>
</dbReference>
<comment type="caution">
    <text evidence="12">The sequence shown here is derived from an EMBL/GenBank/DDBJ whole genome shotgun (WGS) entry which is preliminary data.</text>
</comment>
<feature type="region of interest" description="Disordered" evidence="8">
    <location>
        <begin position="1"/>
        <end position="21"/>
    </location>
</feature>
<dbReference type="RefSeq" id="WP_153486541.1">
    <property type="nucleotide sequence ID" value="NZ_VWNA01000001.1"/>
</dbReference>
<accession>A0A6A7Y3P6</accession>
<evidence type="ECO:0000256" key="8">
    <source>
        <dbReference type="SAM" id="MobiDB-lite"/>
    </source>
</evidence>
<dbReference type="EMBL" id="VWNA01000001">
    <property type="protein sequence ID" value="MQT12858.1"/>
    <property type="molecule type" value="Genomic_DNA"/>
</dbReference>
<dbReference type="GO" id="GO:0016020">
    <property type="term" value="C:membrane"/>
    <property type="evidence" value="ECO:0007669"/>
    <property type="project" value="UniProtKB-SubCell"/>
</dbReference>
<evidence type="ECO:0000259" key="11">
    <source>
        <dbReference type="Pfam" id="PF04138"/>
    </source>
</evidence>
<dbReference type="GO" id="GO:0000271">
    <property type="term" value="P:polysaccharide biosynthetic process"/>
    <property type="evidence" value="ECO:0007669"/>
    <property type="project" value="InterPro"/>
</dbReference>
<comment type="similarity">
    <text evidence="2">Belongs to the glycosyltransferase 2 family.</text>
</comment>
<evidence type="ECO:0000256" key="3">
    <source>
        <dbReference type="ARBA" id="ARBA00022676"/>
    </source>
</evidence>
<evidence type="ECO:0000256" key="2">
    <source>
        <dbReference type="ARBA" id="ARBA00006739"/>
    </source>
</evidence>
<name>A0A6A7Y3P6_9HYPH</name>
<evidence type="ECO:0000256" key="7">
    <source>
        <dbReference type="ARBA" id="ARBA00023136"/>
    </source>
</evidence>
<organism evidence="12 13">
    <name type="scientific">Segnochrobactrum spirostomi</name>
    <dbReference type="NCBI Taxonomy" id="2608987"/>
    <lineage>
        <taxon>Bacteria</taxon>
        <taxon>Pseudomonadati</taxon>
        <taxon>Pseudomonadota</taxon>
        <taxon>Alphaproteobacteria</taxon>
        <taxon>Hyphomicrobiales</taxon>
        <taxon>Segnochrobactraceae</taxon>
        <taxon>Segnochrobactrum</taxon>
    </lineage>
</organism>
<keyword evidence="5 9" id="KW-0812">Transmembrane</keyword>
<evidence type="ECO:0000256" key="5">
    <source>
        <dbReference type="ARBA" id="ARBA00022692"/>
    </source>
</evidence>
<dbReference type="AlphaFoldDB" id="A0A6A7Y3P6"/>
<keyword evidence="4 12" id="KW-0808">Transferase</keyword>
<feature type="transmembrane region" description="Helical" evidence="9">
    <location>
        <begin position="291"/>
        <end position="308"/>
    </location>
</feature>
<reference evidence="12 13" key="1">
    <citation type="submission" date="2019-09" db="EMBL/GenBank/DDBJ databases">
        <title>Segnochrobactrum spirostomi gen. nov., sp. nov., isolated from the ciliate Spirostomum cf. yagiui and description of a novel family, Segnochrobactraceae fam. nov. within the order Rhizobiales of the class Alphaproteobacteria.</title>
        <authorList>
            <person name="Akter S."/>
            <person name="Shazib S.U.A."/>
            <person name="Shin M.K."/>
        </authorList>
    </citation>
    <scope>NUCLEOTIDE SEQUENCE [LARGE SCALE GENOMIC DNA]</scope>
    <source>
        <strain evidence="12 13">Sp-1</strain>
    </source>
</reference>
<dbReference type="PANTHER" id="PTHR43398:SF1">
    <property type="entry name" value="DOLICHOL-PHOSPHATE MANNOSYLTRANSFERASE SUBUNIT 1"/>
    <property type="match status" value="1"/>
</dbReference>